<dbReference type="AlphaFoldDB" id="A0A0C4DM74"/>
<protein>
    <recommendedName>
        <fullName evidence="5">rRNA-processing protein FYV7</fullName>
    </recommendedName>
</protein>
<dbReference type="EnsemblFungi" id="MAPG_00877T0">
    <property type="protein sequence ID" value="MAPG_00877T0"/>
    <property type="gene ID" value="MAPG_00877"/>
</dbReference>
<feature type="compositionally biased region" description="Basic and acidic residues" evidence="1">
    <location>
        <begin position="150"/>
        <end position="164"/>
    </location>
</feature>
<dbReference type="PANTHER" id="PTHR41805">
    <property type="entry name" value="EXPRESSED PROTEIN"/>
    <property type="match status" value="1"/>
</dbReference>
<dbReference type="EMBL" id="ADBL01000209">
    <property type="status" value="NOT_ANNOTATED_CDS"/>
    <property type="molecule type" value="Genomic_DNA"/>
</dbReference>
<sequence>MPTTGKRRRDDDASAPEPGPKKNRHGFRVGLANLPDGPWRRKLVKVKQGLIDQAKIKKQYAKIKARHLQDEKSQPRKLASSGGGDDDGDDDGGGSGDDEDRSNVHPDREAMVHDTAITTKDDEARGAAATEDDNPTATKPKPQRGTTVPDEQRQQKRERREHANKSKSKNKPGYFEKDLEAAEQRKRAADERAEQARARAQERTRKMADRDRVRRAVARAKRPGPDGRAKLGRESNVLLDRVRRMMGEGGGGR</sequence>
<dbReference type="OrthoDB" id="2135053at2759"/>
<evidence type="ECO:0000256" key="1">
    <source>
        <dbReference type="SAM" id="MobiDB-lite"/>
    </source>
</evidence>
<dbReference type="VEuPathDB" id="FungiDB:MAPG_00877"/>
<dbReference type="STRING" id="644358.A0A0C4DM74"/>
<feature type="compositionally biased region" description="Basic and acidic residues" evidence="1">
    <location>
        <begin position="174"/>
        <end position="214"/>
    </location>
</feature>
<dbReference type="PANTHER" id="PTHR41805:SF1">
    <property type="entry name" value="RRNA-PROCESSING PROTEIN FYV7"/>
    <property type="match status" value="1"/>
</dbReference>
<keyword evidence="4" id="KW-1185">Reference proteome</keyword>
<gene>
    <name evidence="2" type="ORF">MAPG_00877</name>
</gene>
<reference evidence="2" key="1">
    <citation type="submission" date="2010-05" db="EMBL/GenBank/DDBJ databases">
        <title>The Genome Sequence of Magnaporthe poae strain ATCC 64411.</title>
        <authorList>
            <consortium name="The Broad Institute Genome Sequencing Platform"/>
            <consortium name="Broad Institute Genome Sequencing Center for Infectious Disease"/>
            <person name="Ma L.-J."/>
            <person name="Dead R."/>
            <person name="Young S."/>
            <person name="Zeng Q."/>
            <person name="Koehrsen M."/>
            <person name="Alvarado L."/>
            <person name="Berlin A."/>
            <person name="Chapman S.B."/>
            <person name="Chen Z."/>
            <person name="Freedman E."/>
            <person name="Gellesch M."/>
            <person name="Goldberg J."/>
            <person name="Griggs A."/>
            <person name="Gujja S."/>
            <person name="Heilman E.R."/>
            <person name="Heiman D."/>
            <person name="Hepburn T."/>
            <person name="Howarth C."/>
            <person name="Jen D."/>
            <person name="Larson L."/>
            <person name="Mehta T."/>
            <person name="Neiman D."/>
            <person name="Pearson M."/>
            <person name="Roberts A."/>
            <person name="Saif S."/>
            <person name="Shea T."/>
            <person name="Shenoy N."/>
            <person name="Sisk P."/>
            <person name="Stolte C."/>
            <person name="Sykes S."/>
            <person name="Walk T."/>
            <person name="White J."/>
            <person name="Yandava C."/>
            <person name="Haas B."/>
            <person name="Nusbaum C."/>
            <person name="Birren B."/>
        </authorList>
    </citation>
    <scope>NUCLEOTIDE SEQUENCE</scope>
    <source>
        <strain evidence="2">ATCC 64411</strain>
    </source>
</reference>
<dbReference type="OMA" id="HPTRELM"/>
<evidence type="ECO:0000313" key="4">
    <source>
        <dbReference type="Proteomes" id="UP000011715"/>
    </source>
</evidence>
<reference evidence="2" key="3">
    <citation type="submission" date="2011-03" db="EMBL/GenBank/DDBJ databases">
        <title>Annotation of Magnaporthe poae ATCC 64411.</title>
        <authorList>
            <person name="Ma L.-J."/>
            <person name="Dead R."/>
            <person name="Young S.K."/>
            <person name="Zeng Q."/>
            <person name="Gargeya S."/>
            <person name="Fitzgerald M."/>
            <person name="Haas B."/>
            <person name="Abouelleil A."/>
            <person name="Alvarado L."/>
            <person name="Arachchi H.M."/>
            <person name="Berlin A."/>
            <person name="Brown A."/>
            <person name="Chapman S.B."/>
            <person name="Chen Z."/>
            <person name="Dunbar C."/>
            <person name="Freedman E."/>
            <person name="Gearin G."/>
            <person name="Gellesch M."/>
            <person name="Goldberg J."/>
            <person name="Griggs A."/>
            <person name="Gujja S."/>
            <person name="Heiman D."/>
            <person name="Howarth C."/>
            <person name="Larson L."/>
            <person name="Lui A."/>
            <person name="MacDonald P.J.P."/>
            <person name="Mehta T."/>
            <person name="Montmayeur A."/>
            <person name="Murphy C."/>
            <person name="Neiman D."/>
            <person name="Pearson M."/>
            <person name="Priest M."/>
            <person name="Roberts A."/>
            <person name="Saif S."/>
            <person name="Shea T."/>
            <person name="Shenoy N."/>
            <person name="Sisk P."/>
            <person name="Stolte C."/>
            <person name="Sykes S."/>
            <person name="Yandava C."/>
            <person name="Wortman J."/>
            <person name="Nusbaum C."/>
            <person name="Birren B."/>
        </authorList>
    </citation>
    <scope>NUCLEOTIDE SEQUENCE</scope>
    <source>
        <strain evidence="2">ATCC 64411</strain>
    </source>
</reference>
<evidence type="ECO:0000313" key="3">
    <source>
        <dbReference type="EnsemblFungi" id="MAPG_00877T0"/>
    </source>
</evidence>
<name>A0A0C4DM74_MAGP6</name>
<feature type="compositionally biased region" description="Basic and acidic residues" evidence="1">
    <location>
        <begin position="101"/>
        <end position="112"/>
    </location>
</feature>
<evidence type="ECO:0008006" key="5">
    <source>
        <dbReference type="Google" id="ProtNLM"/>
    </source>
</evidence>
<reference evidence="3" key="5">
    <citation type="submission" date="2015-06" db="UniProtKB">
        <authorList>
            <consortium name="EnsemblFungi"/>
        </authorList>
    </citation>
    <scope>IDENTIFICATION</scope>
    <source>
        <strain evidence="3">ATCC 64411</strain>
    </source>
</reference>
<dbReference type="eggNOG" id="ENOG502SBYU">
    <property type="taxonomic scope" value="Eukaryota"/>
</dbReference>
<dbReference type="EMBL" id="GL876966">
    <property type="protein sequence ID" value="KLU81796.1"/>
    <property type="molecule type" value="Genomic_DNA"/>
</dbReference>
<feature type="compositionally biased region" description="Acidic residues" evidence="1">
    <location>
        <begin position="84"/>
        <end position="100"/>
    </location>
</feature>
<reference evidence="3" key="4">
    <citation type="journal article" date="2015" name="G3 (Bethesda)">
        <title>Genome sequences of three phytopathogenic species of the Magnaporthaceae family of fungi.</title>
        <authorList>
            <person name="Okagaki L.H."/>
            <person name="Nunes C.C."/>
            <person name="Sailsbery J."/>
            <person name="Clay B."/>
            <person name="Brown D."/>
            <person name="John T."/>
            <person name="Oh Y."/>
            <person name="Young N."/>
            <person name="Fitzgerald M."/>
            <person name="Haas B.J."/>
            <person name="Zeng Q."/>
            <person name="Young S."/>
            <person name="Adiconis X."/>
            <person name="Fan L."/>
            <person name="Levin J.Z."/>
            <person name="Mitchell T.K."/>
            <person name="Okubara P.A."/>
            <person name="Farman M.L."/>
            <person name="Kohn L.M."/>
            <person name="Birren B."/>
            <person name="Ma L.-J."/>
            <person name="Dean R.A."/>
        </authorList>
    </citation>
    <scope>NUCLEOTIDE SEQUENCE</scope>
    <source>
        <strain evidence="3">ATCC 64411 / 73-15</strain>
    </source>
</reference>
<feature type="compositionally biased region" description="Basic and acidic residues" evidence="1">
    <location>
        <begin position="223"/>
        <end position="233"/>
    </location>
</feature>
<organism evidence="3 4">
    <name type="scientific">Magnaporthiopsis poae (strain ATCC 64411 / 73-15)</name>
    <name type="common">Kentucky bluegrass fungus</name>
    <name type="synonym">Magnaporthe poae</name>
    <dbReference type="NCBI Taxonomy" id="644358"/>
    <lineage>
        <taxon>Eukaryota</taxon>
        <taxon>Fungi</taxon>
        <taxon>Dikarya</taxon>
        <taxon>Ascomycota</taxon>
        <taxon>Pezizomycotina</taxon>
        <taxon>Sordariomycetes</taxon>
        <taxon>Sordariomycetidae</taxon>
        <taxon>Magnaporthales</taxon>
        <taxon>Magnaporthaceae</taxon>
        <taxon>Magnaporthiopsis</taxon>
    </lineage>
</organism>
<proteinExistence type="predicted"/>
<reference evidence="4" key="2">
    <citation type="submission" date="2010-05" db="EMBL/GenBank/DDBJ databases">
        <title>The genome sequence of Magnaporthe poae strain ATCC 64411.</title>
        <authorList>
            <person name="Ma L.-J."/>
            <person name="Dead R."/>
            <person name="Young S."/>
            <person name="Zeng Q."/>
            <person name="Koehrsen M."/>
            <person name="Alvarado L."/>
            <person name="Berlin A."/>
            <person name="Chapman S.B."/>
            <person name="Chen Z."/>
            <person name="Freedman E."/>
            <person name="Gellesch M."/>
            <person name="Goldberg J."/>
            <person name="Griggs A."/>
            <person name="Gujja S."/>
            <person name="Heilman E.R."/>
            <person name="Heiman D."/>
            <person name="Hepburn T."/>
            <person name="Howarth C."/>
            <person name="Jen D."/>
            <person name="Larson L."/>
            <person name="Mehta T."/>
            <person name="Neiman D."/>
            <person name="Pearson M."/>
            <person name="Roberts A."/>
            <person name="Saif S."/>
            <person name="Shea T."/>
            <person name="Shenoy N."/>
            <person name="Sisk P."/>
            <person name="Stolte C."/>
            <person name="Sykes S."/>
            <person name="Walk T."/>
            <person name="White J."/>
            <person name="Yandava C."/>
            <person name="Haas B."/>
            <person name="Nusbaum C."/>
            <person name="Birren B."/>
        </authorList>
    </citation>
    <scope>NUCLEOTIDE SEQUENCE [LARGE SCALE GENOMIC DNA]</scope>
    <source>
        <strain evidence="4">ATCC 64411 / 73-15</strain>
    </source>
</reference>
<accession>A0A0C4DM74</accession>
<evidence type="ECO:0000313" key="2">
    <source>
        <dbReference type="EMBL" id="KLU81796.1"/>
    </source>
</evidence>
<dbReference type="Proteomes" id="UP000011715">
    <property type="component" value="Unassembled WGS sequence"/>
</dbReference>
<feature type="region of interest" description="Disordered" evidence="1">
    <location>
        <begin position="1"/>
        <end position="38"/>
    </location>
</feature>
<feature type="region of interest" description="Disordered" evidence="1">
    <location>
        <begin position="62"/>
        <end position="236"/>
    </location>
</feature>